<keyword evidence="3" id="KW-1185">Reference proteome</keyword>
<proteinExistence type="predicted"/>
<dbReference type="Pfam" id="PF07472">
    <property type="entry name" value="PA-IIL"/>
    <property type="match status" value="1"/>
</dbReference>
<organism evidence="2 3">
    <name type="scientific">Photorhabdus akhurstii</name>
    <dbReference type="NCBI Taxonomy" id="171438"/>
    <lineage>
        <taxon>Bacteria</taxon>
        <taxon>Pseudomonadati</taxon>
        <taxon>Pseudomonadota</taxon>
        <taxon>Gammaproteobacteria</taxon>
        <taxon>Enterobacterales</taxon>
        <taxon>Morganellaceae</taxon>
        <taxon>Photorhabdus</taxon>
    </lineage>
</organism>
<dbReference type="InterPro" id="IPR018487">
    <property type="entry name" value="Hemopexin-like_repeat"/>
</dbReference>
<feature type="domain" description="Calcium-mediated lectin" evidence="1">
    <location>
        <begin position="237"/>
        <end position="344"/>
    </location>
</feature>
<dbReference type="Proteomes" id="UP000693715">
    <property type="component" value="Chromosome"/>
</dbReference>
<dbReference type="InterPro" id="IPR010907">
    <property type="entry name" value="Ca-mediated_lectin"/>
</dbReference>
<dbReference type="Pfam" id="PF00045">
    <property type="entry name" value="Hemopexin"/>
    <property type="match status" value="2"/>
</dbReference>
<reference evidence="2 3" key="1">
    <citation type="submission" date="2017-03" db="EMBL/GenBank/DDBJ databases">
        <title>Genome comparison of Photorhabdus luminescens strain 0813-124 phase variants.</title>
        <authorList>
            <person name="Chien C.-C."/>
            <person name="Chen W.-J."/>
            <person name="Shih M.-C."/>
            <person name="Hsieh F.-C."/>
        </authorList>
    </citation>
    <scope>NUCLEOTIDE SEQUENCE [LARGE SCALE GENOMIC DNA]</scope>
    <source>
        <strain evidence="2 3">0813-124 phase II</strain>
    </source>
</reference>
<evidence type="ECO:0000259" key="1">
    <source>
        <dbReference type="Pfam" id="PF07472"/>
    </source>
</evidence>
<dbReference type="PROSITE" id="PS51642">
    <property type="entry name" value="HEMOPEXIN_2"/>
    <property type="match status" value="2"/>
</dbReference>
<name>A0ABX8LSC8_9GAMM</name>
<gene>
    <name evidence="2" type="ORF">B0X70_08560</name>
</gene>
<accession>A0ABX8LSC8</accession>
<dbReference type="SMART" id="SM00120">
    <property type="entry name" value="HX"/>
    <property type="match status" value="3"/>
</dbReference>
<sequence>MNISSYFFLNEENIKFNNQCLNTYIGYPQPINKDWPNLPAEFQRYIDDIINLNGFLYFFKGSLCLKFDIAKAQVVDKPNFIVDGWPGLEGTEFENGIDAAIELTTNTVCFFKGRHCVDYTIDLHTIKTSTIADRWGMTGKYAEFSTNLDAAILWPTIDGNFIYFFKDDSFIRFDQKLNALDAGPIIISSDNEGWRGLAFKNIQAAVSVDIDLLGSHRDNSGVCSGTCGTNDTGKHCFQLPQSIIFALIAYANTDTPQTVKVYIYIDDLLVDTLISDGQNNLMATKAYASGTGKVCIEIEGDGKPCKLRYFDNIFDGKPGTAIIGAENGTNNNYNDSVVFLNWPLT</sequence>
<dbReference type="RefSeq" id="WP_217471293.1">
    <property type="nucleotide sequence ID" value="NZ_CP020335.1"/>
</dbReference>
<evidence type="ECO:0000313" key="2">
    <source>
        <dbReference type="EMBL" id="QXF33176.1"/>
    </source>
</evidence>
<dbReference type="EMBL" id="CP020335">
    <property type="protein sequence ID" value="QXF33176.1"/>
    <property type="molecule type" value="Genomic_DNA"/>
</dbReference>
<evidence type="ECO:0000313" key="3">
    <source>
        <dbReference type="Proteomes" id="UP000693715"/>
    </source>
</evidence>
<protein>
    <submittedName>
        <fullName evidence="2">Photopexin B</fullName>
    </submittedName>
</protein>